<reference evidence="16" key="1">
    <citation type="journal article" date="2020" name="Stud. Mycol.">
        <title>101 Dothideomycetes genomes: a test case for predicting lifestyles and emergence of pathogens.</title>
        <authorList>
            <person name="Haridas S."/>
            <person name="Albert R."/>
            <person name="Binder M."/>
            <person name="Bloem J."/>
            <person name="Labutti K."/>
            <person name="Salamov A."/>
            <person name="Andreopoulos B."/>
            <person name="Baker S."/>
            <person name="Barry K."/>
            <person name="Bills G."/>
            <person name="Bluhm B."/>
            <person name="Cannon C."/>
            <person name="Castanera R."/>
            <person name="Culley D."/>
            <person name="Daum C."/>
            <person name="Ezra D."/>
            <person name="Gonzalez J."/>
            <person name="Henrissat B."/>
            <person name="Kuo A."/>
            <person name="Liang C."/>
            <person name="Lipzen A."/>
            <person name="Lutzoni F."/>
            <person name="Magnuson J."/>
            <person name="Mondo S."/>
            <person name="Nolan M."/>
            <person name="Ohm R."/>
            <person name="Pangilinan J."/>
            <person name="Park H.-J."/>
            <person name="Ramirez L."/>
            <person name="Alfaro M."/>
            <person name="Sun H."/>
            <person name="Tritt A."/>
            <person name="Yoshinaga Y."/>
            <person name="Zwiers L.-H."/>
            <person name="Turgeon B."/>
            <person name="Goodwin S."/>
            <person name="Spatafora J."/>
            <person name="Crous P."/>
            <person name="Grigoriev I."/>
        </authorList>
    </citation>
    <scope>NUCLEOTIDE SEQUENCE</scope>
    <source>
        <strain evidence="16">ATCC 16933</strain>
    </source>
</reference>
<evidence type="ECO:0000256" key="10">
    <source>
        <dbReference type="ARBA" id="ARBA00022840"/>
    </source>
</evidence>
<evidence type="ECO:0000256" key="14">
    <source>
        <dbReference type="ARBA" id="ARBA00048679"/>
    </source>
</evidence>
<evidence type="ECO:0000256" key="6">
    <source>
        <dbReference type="ARBA" id="ARBA00022527"/>
    </source>
</evidence>
<comment type="function">
    <text evidence="1">Component of the EKC/KEOPS complex that is required for the formation of a threonylcarbamoyl group on adenosine at position 37 (t(6)A37) in tRNAs that read codons beginning with adenine. The complex is probably involved in the transfer of the threonylcarbamoyl moiety of threonylcarbamoyl-AMP (TC-AMP) to the N6 group of A37. BUD32 has ATPase activity in the context of the EKC/KEOPS complex and likely plays a supporting role to the catalytic subunit KAE1. The EKC/KEOPS complex also promotes both telomere uncapping and telomere elongation. The complex is required for efficient recruitment of transcriptional coactivators.</text>
</comment>
<dbReference type="InterPro" id="IPR011009">
    <property type="entry name" value="Kinase-like_dom_sf"/>
</dbReference>
<keyword evidence="8" id="KW-0547">Nucleotide-binding</keyword>
<evidence type="ECO:0000256" key="7">
    <source>
        <dbReference type="ARBA" id="ARBA00022679"/>
    </source>
</evidence>
<evidence type="ECO:0000259" key="15">
    <source>
        <dbReference type="PROSITE" id="PS50011"/>
    </source>
</evidence>
<name>A0A6A6NQX1_9PEZI</name>
<evidence type="ECO:0000256" key="5">
    <source>
        <dbReference type="ARBA" id="ARBA00019973"/>
    </source>
</evidence>
<dbReference type="Gene3D" id="1.10.510.10">
    <property type="entry name" value="Transferase(Phosphotransferase) domain 1"/>
    <property type="match status" value="1"/>
</dbReference>
<dbReference type="Pfam" id="PF00069">
    <property type="entry name" value="Pkinase"/>
    <property type="match status" value="1"/>
</dbReference>
<dbReference type="InterPro" id="IPR008266">
    <property type="entry name" value="Tyr_kinase_AS"/>
</dbReference>
<evidence type="ECO:0000256" key="3">
    <source>
        <dbReference type="ARBA" id="ARBA00012513"/>
    </source>
</evidence>
<comment type="subunit">
    <text evidence="2">Component of the EKC/KEOPS complex composed of at least BUD32, CGI121, GON7, KAE1 and PCC1; the whole complex dimerizes.</text>
</comment>
<protein>
    <recommendedName>
        <fullName evidence="5">EKC/KEOPS complex subunit BUD32</fullName>
        <ecNumber evidence="3">2.7.11.1</ecNumber>
    </recommendedName>
    <alternativeName>
        <fullName evidence="11 12">Atypical Serine/threonine protein kinase BUD32</fullName>
    </alternativeName>
    <alternativeName>
        <fullName evidence="4">EKC/KEOPS complex subunit bud32</fullName>
    </alternativeName>
</protein>
<dbReference type="OrthoDB" id="4062651at2759"/>
<dbReference type="GO" id="GO:0005524">
    <property type="term" value="F:ATP binding"/>
    <property type="evidence" value="ECO:0007669"/>
    <property type="project" value="UniProtKB-KW"/>
</dbReference>
<dbReference type="PROSITE" id="PS00109">
    <property type="entry name" value="PROTEIN_KINASE_TYR"/>
    <property type="match status" value="1"/>
</dbReference>
<evidence type="ECO:0000256" key="8">
    <source>
        <dbReference type="ARBA" id="ARBA00022741"/>
    </source>
</evidence>
<keyword evidence="17" id="KW-1185">Reference proteome</keyword>
<dbReference type="Proteomes" id="UP000799766">
    <property type="component" value="Unassembled WGS sequence"/>
</dbReference>
<sequence>MATRLRTPFRSLSADNFLSRGPAGQVFAISRNVVFKCPTLFDNPLRMQAEEMEESIRKLENEKAIYRILMEHQHPNIVYGILCVPEGLFLHRQEMTLERRIENSSMSAISPSTQERWIQQITSALAWIEHLGYVHGDLRPANIFLDTREDVRLGDFDATVRRGEQLMVASEPFCKLDENYEPPLASPLSEQFSLASCIYTIRFGHKPFHDIEAPIRVRQLIMNRFPSTAADVIFGDLTYKC</sequence>
<evidence type="ECO:0000256" key="13">
    <source>
        <dbReference type="ARBA" id="ARBA00047899"/>
    </source>
</evidence>
<evidence type="ECO:0000256" key="12">
    <source>
        <dbReference type="ARBA" id="ARBA00033194"/>
    </source>
</evidence>
<dbReference type="SUPFAM" id="SSF56112">
    <property type="entry name" value="Protein kinase-like (PK-like)"/>
    <property type="match status" value="1"/>
</dbReference>
<dbReference type="InterPro" id="IPR053235">
    <property type="entry name" value="Ser_Thr_kinase"/>
</dbReference>
<proteinExistence type="predicted"/>
<dbReference type="SMART" id="SM00220">
    <property type="entry name" value="S_TKc"/>
    <property type="match status" value="1"/>
</dbReference>
<evidence type="ECO:0000313" key="17">
    <source>
        <dbReference type="Proteomes" id="UP000799766"/>
    </source>
</evidence>
<evidence type="ECO:0000256" key="11">
    <source>
        <dbReference type="ARBA" id="ARBA00030980"/>
    </source>
</evidence>
<evidence type="ECO:0000256" key="9">
    <source>
        <dbReference type="ARBA" id="ARBA00022777"/>
    </source>
</evidence>
<keyword evidence="7" id="KW-0808">Transferase</keyword>
<dbReference type="PANTHER" id="PTHR24361">
    <property type="entry name" value="MITOGEN-ACTIVATED KINASE KINASE KINASE"/>
    <property type="match status" value="1"/>
</dbReference>
<comment type="catalytic activity">
    <reaction evidence="14">
        <text>L-seryl-[protein] + ATP = O-phospho-L-seryl-[protein] + ADP + H(+)</text>
        <dbReference type="Rhea" id="RHEA:17989"/>
        <dbReference type="Rhea" id="RHEA-COMP:9863"/>
        <dbReference type="Rhea" id="RHEA-COMP:11604"/>
        <dbReference type="ChEBI" id="CHEBI:15378"/>
        <dbReference type="ChEBI" id="CHEBI:29999"/>
        <dbReference type="ChEBI" id="CHEBI:30616"/>
        <dbReference type="ChEBI" id="CHEBI:83421"/>
        <dbReference type="ChEBI" id="CHEBI:456216"/>
        <dbReference type="EC" id="2.7.11.1"/>
    </reaction>
</comment>
<keyword evidence="9 16" id="KW-0418">Kinase</keyword>
<evidence type="ECO:0000313" key="16">
    <source>
        <dbReference type="EMBL" id="KAF2454210.1"/>
    </source>
</evidence>
<keyword evidence="6" id="KW-0723">Serine/threonine-protein kinase</keyword>
<feature type="domain" description="Protein kinase" evidence="15">
    <location>
        <begin position="12"/>
        <end position="241"/>
    </location>
</feature>
<evidence type="ECO:0000256" key="4">
    <source>
        <dbReference type="ARBA" id="ARBA00013948"/>
    </source>
</evidence>
<gene>
    <name evidence="16" type="ORF">BDY21DRAFT_291561</name>
</gene>
<evidence type="ECO:0000256" key="2">
    <source>
        <dbReference type="ARBA" id="ARBA00011534"/>
    </source>
</evidence>
<comment type="catalytic activity">
    <reaction evidence="13">
        <text>L-threonyl-[protein] + ATP = O-phospho-L-threonyl-[protein] + ADP + H(+)</text>
        <dbReference type="Rhea" id="RHEA:46608"/>
        <dbReference type="Rhea" id="RHEA-COMP:11060"/>
        <dbReference type="Rhea" id="RHEA-COMP:11605"/>
        <dbReference type="ChEBI" id="CHEBI:15378"/>
        <dbReference type="ChEBI" id="CHEBI:30013"/>
        <dbReference type="ChEBI" id="CHEBI:30616"/>
        <dbReference type="ChEBI" id="CHEBI:61977"/>
        <dbReference type="ChEBI" id="CHEBI:456216"/>
        <dbReference type="EC" id="2.7.11.1"/>
    </reaction>
</comment>
<dbReference type="PROSITE" id="PS50011">
    <property type="entry name" value="PROTEIN_KINASE_DOM"/>
    <property type="match status" value="1"/>
</dbReference>
<dbReference type="GO" id="GO:0005737">
    <property type="term" value="C:cytoplasm"/>
    <property type="evidence" value="ECO:0007669"/>
    <property type="project" value="TreeGrafter"/>
</dbReference>
<evidence type="ECO:0000256" key="1">
    <source>
        <dbReference type="ARBA" id="ARBA00003747"/>
    </source>
</evidence>
<dbReference type="GO" id="GO:0004674">
    <property type="term" value="F:protein serine/threonine kinase activity"/>
    <property type="evidence" value="ECO:0007669"/>
    <property type="project" value="UniProtKB-KW"/>
</dbReference>
<dbReference type="InterPro" id="IPR000719">
    <property type="entry name" value="Prot_kinase_dom"/>
</dbReference>
<organism evidence="16 17">
    <name type="scientific">Lineolata rhizophorae</name>
    <dbReference type="NCBI Taxonomy" id="578093"/>
    <lineage>
        <taxon>Eukaryota</taxon>
        <taxon>Fungi</taxon>
        <taxon>Dikarya</taxon>
        <taxon>Ascomycota</taxon>
        <taxon>Pezizomycotina</taxon>
        <taxon>Dothideomycetes</taxon>
        <taxon>Dothideomycetes incertae sedis</taxon>
        <taxon>Lineolatales</taxon>
        <taxon>Lineolataceae</taxon>
        <taxon>Lineolata</taxon>
    </lineage>
</organism>
<dbReference type="AlphaFoldDB" id="A0A6A6NQX1"/>
<accession>A0A6A6NQX1</accession>
<keyword evidence="10" id="KW-0067">ATP-binding</keyword>
<dbReference type="EMBL" id="MU001692">
    <property type="protein sequence ID" value="KAF2454210.1"/>
    <property type="molecule type" value="Genomic_DNA"/>
</dbReference>
<dbReference type="PANTHER" id="PTHR24361:SF433">
    <property type="entry name" value="PROTEIN KINASE DOMAIN-CONTAINING PROTEIN"/>
    <property type="match status" value="1"/>
</dbReference>
<dbReference type="EC" id="2.7.11.1" evidence="3"/>